<evidence type="ECO:0000313" key="2">
    <source>
        <dbReference type="Proteomes" id="UP000051574"/>
    </source>
</evidence>
<proteinExistence type="predicted"/>
<comment type="caution">
    <text evidence="1">The sequence shown here is derived from an EMBL/GenBank/DDBJ whole genome shotgun (WGS) entry which is preliminary data.</text>
</comment>
<name>A0A0T6AY74_9SCAR</name>
<evidence type="ECO:0000313" key="1">
    <source>
        <dbReference type="EMBL" id="KRT80034.1"/>
    </source>
</evidence>
<dbReference type="Proteomes" id="UP000051574">
    <property type="component" value="Unassembled WGS sequence"/>
</dbReference>
<organism evidence="1 2">
    <name type="scientific">Oryctes borbonicus</name>
    <dbReference type="NCBI Taxonomy" id="1629725"/>
    <lineage>
        <taxon>Eukaryota</taxon>
        <taxon>Metazoa</taxon>
        <taxon>Ecdysozoa</taxon>
        <taxon>Arthropoda</taxon>
        <taxon>Hexapoda</taxon>
        <taxon>Insecta</taxon>
        <taxon>Pterygota</taxon>
        <taxon>Neoptera</taxon>
        <taxon>Endopterygota</taxon>
        <taxon>Coleoptera</taxon>
        <taxon>Polyphaga</taxon>
        <taxon>Scarabaeiformia</taxon>
        <taxon>Scarabaeidae</taxon>
        <taxon>Dynastinae</taxon>
        <taxon>Oryctes</taxon>
    </lineage>
</organism>
<sequence length="112" mass="12748">SPKKTPARKSVVSLTSEEPLDDLVAEDGTVSVNLGNQKCTFQDGEWTTETGAAGASQKAHQKMQRKIRQLVEENYLLRVKFDIIMNMLSQTTAESHIQQREIDKFKKQEQKR</sequence>
<feature type="non-terminal residue" evidence="1">
    <location>
        <position position="1"/>
    </location>
</feature>
<dbReference type="Pfam" id="PF14645">
    <property type="entry name" value="Chibby"/>
    <property type="match status" value="1"/>
</dbReference>
<protein>
    <submittedName>
        <fullName evidence="1">Uncharacterized protein</fullName>
    </submittedName>
</protein>
<gene>
    <name evidence="1" type="ORF">AMK59_7326</name>
</gene>
<dbReference type="EMBL" id="LJIG01022540">
    <property type="protein sequence ID" value="KRT80034.1"/>
    <property type="molecule type" value="Genomic_DNA"/>
</dbReference>
<keyword evidence="2" id="KW-1185">Reference proteome</keyword>
<dbReference type="AlphaFoldDB" id="A0A0T6AY74"/>
<reference evidence="1 2" key="1">
    <citation type="submission" date="2015-09" db="EMBL/GenBank/DDBJ databases">
        <title>Draft genome of the scarab beetle Oryctes borbonicus.</title>
        <authorList>
            <person name="Meyer J.M."/>
            <person name="Markov G.V."/>
            <person name="Baskaran P."/>
            <person name="Herrmann M."/>
            <person name="Sommer R.J."/>
            <person name="Roedelsperger C."/>
        </authorList>
    </citation>
    <scope>NUCLEOTIDE SEQUENCE [LARGE SCALE GENOMIC DNA]</scope>
    <source>
        <strain evidence="1">OB123</strain>
        <tissue evidence="1">Whole animal</tissue>
    </source>
</reference>
<accession>A0A0T6AY74</accession>
<dbReference type="InterPro" id="IPR028118">
    <property type="entry name" value="Chibby_fam"/>
</dbReference>
<dbReference type="OrthoDB" id="2145765at2759"/>